<sequence length="551" mass="58715">MNATPFLRSPPFPGIAPATAAISRMRRDGEAPATVSDAVLDAVAEARVGGIFWGHRPAGIRLVARAGVAVPQAMLDGLARREIGMVGKARRGADSVPGPFPDPGHALPEPTDLWTLVAGAASVHAEAGDELAIIAGLLHVPVFGADGVAIEPAVLRDGARAALAAATYRDCFSGEDADAAQAVAQLADWRRHLDGNHGIAAASGMAWWKREAIRRFLWDGVRSPPFLPEHRGLRRAARQGGALAVWPSRVTPGTMEDARRQGVTVARVEDGFLRSKGLGAALHPPGSVVIDRAGIYYDARSPSDMEALLASCVFTPALERRAARLRARICASGVTKYGREGGRMIGLPQGRRTVLAVGQVEDDLSVEYGGAGVTGNLDLLKRVRGAEPDAHIVYRPHPDVQAGLRRGHLSDAAVLEQADAIDTGSPLMELVQAVDEVHVLSSLTGFEALMRGRPVTVHGMPFYAGWGLTRDLAAANGRRGRRLSLDQLVAGALILYPRYLDPVTRLPCGPEIMVERLASGAPAPVSWLIRLRTLQGKLQRFMTLSAEYFHG</sequence>
<accession>A0A1L5BRJ4</accession>
<name>A0A1L5BRJ4_SPHIB</name>
<dbReference type="EMBL" id="CP013070">
    <property type="protein sequence ID" value="APL95438.1"/>
    <property type="molecule type" value="Genomic_DNA"/>
</dbReference>
<dbReference type="RefSeq" id="WP_007686244.1">
    <property type="nucleotide sequence ID" value="NZ_CP013070.1"/>
</dbReference>
<dbReference type="Proteomes" id="UP000004550">
    <property type="component" value="Chromosome"/>
</dbReference>
<protein>
    <submittedName>
        <fullName evidence="1">Capsule biosynthesis protein</fullName>
    </submittedName>
</protein>
<dbReference type="GO" id="GO:0015774">
    <property type="term" value="P:polysaccharide transport"/>
    <property type="evidence" value="ECO:0007669"/>
    <property type="project" value="InterPro"/>
</dbReference>
<proteinExistence type="predicted"/>
<evidence type="ECO:0000313" key="1">
    <source>
        <dbReference type="EMBL" id="APL95438.1"/>
    </source>
</evidence>
<dbReference type="KEGG" id="sinb:SIDU_13445"/>
<dbReference type="GO" id="GO:0000271">
    <property type="term" value="P:polysaccharide biosynthetic process"/>
    <property type="evidence" value="ECO:0007669"/>
    <property type="project" value="InterPro"/>
</dbReference>
<dbReference type="AlphaFoldDB" id="A0A1L5BRJ4"/>
<dbReference type="InterPro" id="IPR007833">
    <property type="entry name" value="Capsule_polysaccharide_synth"/>
</dbReference>
<reference evidence="1 2" key="1">
    <citation type="journal article" date="2012" name="J. Bacteriol.">
        <title>Genome sequence of Sphingobium indicum B90A, a hexachlorocyclohexane-degrading bacterium.</title>
        <authorList>
            <person name="Anand S."/>
            <person name="Sangwan N."/>
            <person name="Lata P."/>
            <person name="Kaur J."/>
            <person name="Dua A."/>
            <person name="Singh A.K."/>
            <person name="Verma M."/>
            <person name="Kaur J."/>
            <person name="Khurana J.P."/>
            <person name="Khurana P."/>
            <person name="Mathur S."/>
            <person name="Lal R."/>
        </authorList>
    </citation>
    <scope>NUCLEOTIDE SEQUENCE [LARGE SCALE GENOMIC DNA]</scope>
    <source>
        <strain evidence="2">DSM 16412 / CCM 7286 / MTCC 6364 / B90A</strain>
    </source>
</reference>
<dbReference type="Pfam" id="PF05159">
    <property type="entry name" value="Capsule_synth"/>
    <property type="match status" value="2"/>
</dbReference>
<evidence type="ECO:0000313" key="2">
    <source>
        <dbReference type="Proteomes" id="UP000004550"/>
    </source>
</evidence>
<gene>
    <name evidence="1" type="ORF">SIDU_13445</name>
</gene>
<dbReference type="CDD" id="cd16439">
    <property type="entry name" value="beta_Kdo_transferase_KpsC_2"/>
    <property type="match status" value="1"/>
</dbReference>
<organism evidence="1 2">
    <name type="scientific">Sphingobium indicum (strain DSM 16412 / CCM 7286 / MTCC 6364 / B90A)</name>
    <dbReference type="NCBI Taxonomy" id="861109"/>
    <lineage>
        <taxon>Bacteria</taxon>
        <taxon>Pseudomonadati</taxon>
        <taxon>Pseudomonadota</taxon>
        <taxon>Alphaproteobacteria</taxon>
        <taxon>Sphingomonadales</taxon>
        <taxon>Sphingomonadaceae</taxon>
        <taxon>Sphingobium</taxon>
    </lineage>
</organism>